<evidence type="ECO:0000259" key="9">
    <source>
        <dbReference type="Pfam" id="PF02096"/>
    </source>
</evidence>
<dbReference type="Proteomes" id="UP000078595">
    <property type="component" value="Chromosome 1"/>
</dbReference>
<dbReference type="PANTHER" id="PTHR12428:SF65">
    <property type="entry name" value="CYTOCHROME C OXIDASE ASSEMBLY PROTEIN COX18, MITOCHONDRIAL"/>
    <property type="match status" value="1"/>
</dbReference>
<feature type="compositionally biased region" description="Low complexity" evidence="7">
    <location>
        <begin position="242"/>
        <end position="260"/>
    </location>
</feature>
<feature type="domain" description="Membrane insertase YidC/Oxa/ALB C-terminal" evidence="9">
    <location>
        <begin position="70"/>
        <end position="218"/>
    </location>
</feature>
<feature type="transmembrane region" description="Helical" evidence="8">
    <location>
        <begin position="359"/>
        <end position="379"/>
    </location>
</feature>
<comment type="subcellular location">
    <subcellularLocation>
        <location evidence="1 6">Membrane</location>
        <topology evidence="1 6">Multi-pass membrane protein</topology>
    </subcellularLocation>
</comment>
<evidence type="ECO:0000256" key="1">
    <source>
        <dbReference type="ARBA" id="ARBA00004141"/>
    </source>
</evidence>
<accession>A0A1A6AGQ2</accession>
<reference evidence="10" key="1">
    <citation type="submission" date="2013-07" db="EMBL/GenBank/DDBJ databases">
        <title>The Genome Sequence of Cryptococcus dejecticola CBS10117.</title>
        <authorList>
            <consortium name="The Broad Institute Genome Sequencing Platform"/>
            <person name="Cuomo C."/>
            <person name="Litvintseva A."/>
            <person name="Chen Y."/>
            <person name="Heitman J."/>
            <person name="Sun S."/>
            <person name="Springer D."/>
            <person name="Dromer F."/>
            <person name="Young S.K."/>
            <person name="Zeng Q."/>
            <person name="Gargeya S."/>
            <person name="Fitzgerald M."/>
            <person name="Abouelleil A."/>
            <person name="Alvarado L."/>
            <person name="Berlin A.M."/>
            <person name="Chapman S.B."/>
            <person name="Dewar J."/>
            <person name="Goldberg J."/>
            <person name="Griggs A."/>
            <person name="Gujja S."/>
            <person name="Hansen M."/>
            <person name="Howarth C."/>
            <person name="Imamovic A."/>
            <person name="Larimer J."/>
            <person name="McCowan C."/>
            <person name="Murphy C."/>
            <person name="Pearson M."/>
            <person name="Priest M."/>
            <person name="Roberts A."/>
            <person name="Saif S."/>
            <person name="Shea T."/>
            <person name="Sykes S."/>
            <person name="Wortman J."/>
            <person name="Nusbaum C."/>
            <person name="Birren B."/>
        </authorList>
    </citation>
    <scope>NUCLEOTIDE SEQUENCE [LARGE SCALE GENOMIC DNA]</scope>
    <source>
        <strain evidence="10">CBS 10117</strain>
    </source>
</reference>
<organism evidence="10">
    <name type="scientific">Kwoniella dejecticola CBS 10117</name>
    <dbReference type="NCBI Taxonomy" id="1296121"/>
    <lineage>
        <taxon>Eukaryota</taxon>
        <taxon>Fungi</taxon>
        <taxon>Dikarya</taxon>
        <taxon>Basidiomycota</taxon>
        <taxon>Agaricomycotina</taxon>
        <taxon>Tremellomycetes</taxon>
        <taxon>Tremellales</taxon>
        <taxon>Cryptococcaceae</taxon>
        <taxon>Kwoniella</taxon>
    </lineage>
</organism>
<dbReference type="GO" id="GO:0005743">
    <property type="term" value="C:mitochondrial inner membrane"/>
    <property type="evidence" value="ECO:0007669"/>
    <property type="project" value="TreeGrafter"/>
</dbReference>
<comment type="similarity">
    <text evidence="2 6">Belongs to the OXA1/ALB3/YidC family.</text>
</comment>
<reference evidence="11" key="3">
    <citation type="submission" date="2024-02" db="EMBL/GenBank/DDBJ databases">
        <title>Comparative genomics of Cryptococcus and Kwoniella reveals pathogenesis evolution and contrasting modes of karyotype evolution via chromosome fusion or intercentromeric recombination.</title>
        <authorList>
            <person name="Coelho M.A."/>
            <person name="David-Palma M."/>
            <person name="Shea T."/>
            <person name="Bowers K."/>
            <person name="McGinley-Smith S."/>
            <person name="Mohammad A.W."/>
            <person name="Gnirke A."/>
            <person name="Yurkov A.M."/>
            <person name="Nowrousian M."/>
            <person name="Sun S."/>
            <person name="Cuomo C.A."/>
            <person name="Heitman J."/>
        </authorList>
    </citation>
    <scope>NUCLEOTIDE SEQUENCE</scope>
    <source>
        <strain evidence="11">CBS 10117</strain>
    </source>
</reference>
<name>A0A1A6AGQ2_9TREE</name>
<dbReference type="EMBL" id="KI894027">
    <property type="protein sequence ID" value="OBR89241.1"/>
    <property type="molecule type" value="Genomic_DNA"/>
</dbReference>
<dbReference type="VEuPathDB" id="FungiDB:I303_01066"/>
<dbReference type="KEGG" id="kdj:28964765"/>
<evidence type="ECO:0000256" key="5">
    <source>
        <dbReference type="ARBA" id="ARBA00023136"/>
    </source>
</evidence>
<dbReference type="OrthoDB" id="2436667at2759"/>
<dbReference type="STRING" id="1296121.A0A1A6AGQ2"/>
<dbReference type="RefSeq" id="XP_018267083.1">
    <property type="nucleotide sequence ID" value="XM_018404429.1"/>
</dbReference>
<keyword evidence="5 8" id="KW-0472">Membrane</keyword>
<proteinExistence type="inferred from homology"/>
<reference evidence="11" key="2">
    <citation type="submission" date="2013-07" db="EMBL/GenBank/DDBJ databases">
        <authorList>
            <consortium name="The Broad Institute Genome Sequencing Platform"/>
            <person name="Cuomo C."/>
            <person name="Litvintseva A."/>
            <person name="Chen Y."/>
            <person name="Heitman J."/>
            <person name="Sun S."/>
            <person name="Springer D."/>
            <person name="Dromer F."/>
            <person name="Young S.K."/>
            <person name="Zeng Q."/>
            <person name="Gargeya S."/>
            <person name="Fitzgerald M."/>
            <person name="Abouelleil A."/>
            <person name="Alvarado L."/>
            <person name="Berlin A.M."/>
            <person name="Chapman S.B."/>
            <person name="Dewar J."/>
            <person name="Goldberg J."/>
            <person name="Griggs A."/>
            <person name="Gujja S."/>
            <person name="Hansen M."/>
            <person name="Howarth C."/>
            <person name="Imamovic A."/>
            <person name="Larimer J."/>
            <person name="McCowan C."/>
            <person name="Murphy C."/>
            <person name="Pearson M."/>
            <person name="Priest M."/>
            <person name="Roberts A."/>
            <person name="Saif S."/>
            <person name="Shea T."/>
            <person name="Sykes S."/>
            <person name="Wortman J."/>
            <person name="Nusbaum C."/>
            <person name="Birren B."/>
        </authorList>
    </citation>
    <scope>NUCLEOTIDE SEQUENCE</scope>
    <source>
        <strain evidence="11">CBS 10117</strain>
    </source>
</reference>
<dbReference type="AlphaFoldDB" id="A0A1A6AGQ2"/>
<dbReference type="GO" id="GO:0032977">
    <property type="term" value="F:membrane insertase activity"/>
    <property type="evidence" value="ECO:0007669"/>
    <property type="project" value="InterPro"/>
</dbReference>
<feature type="compositionally biased region" description="Low complexity" evidence="7">
    <location>
        <begin position="270"/>
        <end position="290"/>
    </location>
</feature>
<gene>
    <name evidence="10" type="ORF">I303_01066</name>
    <name evidence="11" type="ORF">I303_101063</name>
</gene>
<dbReference type="PANTHER" id="PTHR12428">
    <property type="entry name" value="OXA1"/>
    <property type="match status" value="1"/>
</dbReference>
<feature type="transmembrane region" description="Helical" evidence="8">
    <location>
        <begin position="68"/>
        <end position="92"/>
    </location>
</feature>
<dbReference type="GO" id="GO:0033617">
    <property type="term" value="P:mitochondrial respiratory chain complex IV assembly"/>
    <property type="evidence" value="ECO:0007669"/>
    <property type="project" value="TreeGrafter"/>
</dbReference>
<dbReference type="GeneID" id="28964765"/>
<evidence type="ECO:0000256" key="6">
    <source>
        <dbReference type="RuleBase" id="RU003945"/>
    </source>
</evidence>
<evidence type="ECO:0000313" key="10">
    <source>
        <dbReference type="EMBL" id="OBR89241.1"/>
    </source>
</evidence>
<keyword evidence="12" id="KW-1185">Reference proteome</keyword>
<evidence type="ECO:0000313" key="11">
    <source>
        <dbReference type="EMBL" id="WWC58520.1"/>
    </source>
</evidence>
<feature type="region of interest" description="Disordered" evidence="7">
    <location>
        <begin position="234"/>
        <end position="315"/>
    </location>
</feature>
<keyword evidence="3 6" id="KW-0812">Transmembrane</keyword>
<evidence type="ECO:0000256" key="7">
    <source>
        <dbReference type="SAM" id="MobiDB-lite"/>
    </source>
</evidence>
<sequence>MRSGLAPGLGVRSFSILPASLSPESPQVTEETLHTASTTDEQLTPVSTFFDFIVHPLSDGLMDIPHPWGYGVSIIFLTLVVRSVFTLPISLWQRKRSLRVKNLVQPELKVINERLAQSVMIDCRKRGVGYEQYTLELRRQVEKAQKALHKKYSTNPTITTYSPLLVHIPIFVTLSLTIRRTLELANSPFFDESFLWLDKLGEVDPYSILPLVGSCLAFGNAELIGRKPKSSAEITDEAIKAQQTSSSSSSSSLHSSQTTSRTPPRHDQQSSNPKPSPLFSKPSSSSSAASTTTIPNAQKPPNQRRKLTTTSTTYGVLQQIQREKRRAVAGAGLVDVEKSPNPNRTARWSPARQQEVRRGFMASVLRFSAVGFGLIASQMPAGVTLYWVTSIGFSFVQNLVLSWYPQYKAEREAAKRVAVTTDKSVV</sequence>
<protein>
    <recommendedName>
        <fullName evidence="9">Membrane insertase YidC/Oxa/ALB C-terminal domain-containing protein</fullName>
    </recommendedName>
</protein>
<evidence type="ECO:0000256" key="4">
    <source>
        <dbReference type="ARBA" id="ARBA00022989"/>
    </source>
</evidence>
<dbReference type="Pfam" id="PF02096">
    <property type="entry name" value="60KD_IMP"/>
    <property type="match status" value="1"/>
</dbReference>
<evidence type="ECO:0000256" key="8">
    <source>
        <dbReference type="SAM" id="Phobius"/>
    </source>
</evidence>
<dbReference type="InterPro" id="IPR001708">
    <property type="entry name" value="YidC/ALB3/OXA1/COX18"/>
</dbReference>
<evidence type="ECO:0000256" key="2">
    <source>
        <dbReference type="ARBA" id="ARBA00009877"/>
    </source>
</evidence>
<dbReference type="GO" id="GO:0032979">
    <property type="term" value="P:protein insertion into mitochondrial inner membrane from matrix"/>
    <property type="evidence" value="ECO:0007669"/>
    <property type="project" value="TreeGrafter"/>
</dbReference>
<feature type="compositionally biased region" description="Polar residues" evidence="7">
    <location>
        <begin position="291"/>
        <end position="301"/>
    </location>
</feature>
<keyword evidence="4 8" id="KW-1133">Transmembrane helix</keyword>
<evidence type="ECO:0000313" key="12">
    <source>
        <dbReference type="Proteomes" id="UP000078595"/>
    </source>
</evidence>
<evidence type="ECO:0000256" key="3">
    <source>
        <dbReference type="ARBA" id="ARBA00022692"/>
    </source>
</evidence>
<dbReference type="InterPro" id="IPR028055">
    <property type="entry name" value="YidC/Oxa/ALB_C"/>
</dbReference>
<dbReference type="EMBL" id="CP144530">
    <property type="protein sequence ID" value="WWC58520.1"/>
    <property type="molecule type" value="Genomic_DNA"/>
</dbReference>